<reference evidence="1 2" key="1">
    <citation type="submission" date="2016-07" db="EMBL/GenBank/DDBJ databases">
        <title>Multiple horizontal gene transfer events from other fungi enriched the ability of initially mycotrophic Trichoderma (Ascomycota) to feed on dead plant biomass.</title>
        <authorList>
            <consortium name="DOE Joint Genome Institute"/>
            <person name="Aerts A."/>
            <person name="Atanasova L."/>
            <person name="Chenthamara K."/>
            <person name="Zhang J."/>
            <person name="Grujic M."/>
            <person name="Henrissat B."/>
            <person name="Kuo A."/>
            <person name="Salamov A."/>
            <person name="Lipzen A."/>
            <person name="Labutti K."/>
            <person name="Barry K."/>
            <person name="Miao Y."/>
            <person name="Rahimi M.J."/>
            <person name="Shen Q."/>
            <person name="Grigoriev I.V."/>
            <person name="Kubicek C.P."/>
            <person name="Druzhinina I.S."/>
        </authorList>
    </citation>
    <scope>NUCLEOTIDE SEQUENCE [LARGE SCALE GENOMIC DNA]</scope>
    <source>
        <strain evidence="1 2">CBS 433.97</strain>
    </source>
</reference>
<evidence type="ECO:0000313" key="2">
    <source>
        <dbReference type="Proteomes" id="UP000240493"/>
    </source>
</evidence>
<feature type="non-terminal residue" evidence="1">
    <location>
        <position position="1"/>
    </location>
</feature>
<keyword evidence="2" id="KW-1185">Reference proteome</keyword>
<dbReference type="AlphaFoldDB" id="A0A2T3ZB17"/>
<proteinExistence type="predicted"/>
<evidence type="ECO:0000313" key="1">
    <source>
        <dbReference type="EMBL" id="PTB42008.1"/>
    </source>
</evidence>
<accession>A0A2T3ZB17</accession>
<protein>
    <submittedName>
        <fullName evidence="1">Uncharacterized protein</fullName>
    </submittedName>
</protein>
<sequence>FFPLVHLVCLRDDETNTYECHGSNCFFRKEKTCPVAILVKGHPYKESCSMSLKYV</sequence>
<organism evidence="1 2">
    <name type="scientific">Trichoderma asperellum (strain ATCC 204424 / CBS 433.97 / NBRC 101777)</name>
    <dbReference type="NCBI Taxonomy" id="1042311"/>
    <lineage>
        <taxon>Eukaryota</taxon>
        <taxon>Fungi</taxon>
        <taxon>Dikarya</taxon>
        <taxon>Ascomycota</taxon>
        <taxon>Pezizomycotina</taxon>
        <taxon>Sordariomycetes</taxon>
        <taxon>Hypocreomycetidae</taxon>
        <taxon>Hypocreales</taxon>
        <taxon>Hypocreaceae</taxon>
        <taxon>Trichoderma</taxon>
    </lineage>
</organism>
<dbReference type="Proteomes" id="UP000240493">
    <property type="component" value="Unassembled WGS sequence"/>
</dbReference>
<dbReference type="EMBL" id="KZ679260">
    <property type="protein sequence ID" value="PTB42008.1"/>
    <property type="molecule type" value="Genomic_DNA"/>
</dbReference>
<name>A0A2T3ZB17_TRIA4</name>
<gene>
    <name evidence="1" type="ORF">M441DRAFT_136423</name>
</gene>